<evidence type="ECO:0000313" key="6">
    <source>
        <dbReference type="EMBL" id="MFC4489675.1"/>
    </source>
</evidence>
<dbReference type="SUPFAM" id="SSF56300">
    <property type="entry name" value="Metallo-dependent phosphatases"/>
    <property type="match status" value="1"/>
</dbReference>
<feature type="domain" description="Calcineurin-like phosphoesterase" evidence="5">
    <location>
        <begin position="1"/>
        <end position="195"/>
    </location>
</feature>
<comment type="caution">
    <text evidence="6">The sequence shown here is derived from an EMBL/GenBank/DDBJ whole genome shotgun (WGS) entry which is preliminary data.</text>
</comment>
<dbReference type="InterPro" id="IPR029052">
    <property type="entry name" value="Metallo-depent_PP-like"/>
</dbReference>
<comment type="similarity">
    <text evidence="4">Belongs to the cyclic nucleotide phosphodiesterase class-III family.</text>
</comment>
<evidence type="ECO:0000256" key="1">
    <source>
        <dbReference type="ARBA" id="ARBA00022723"/>
    </source>
</evidence>
<evidence type="ECO:0000313" key="7">
    <source>
        <dbReference type="Proteomes" id="UP001595999"/>
    </source>
</evidence>
<accession>A0ABV8ZT61</accession>
<reference evidence="7" key="1">
    <citation type="journal article" date="2019" name="Int. J. Syst. Evol. Microbiol.">
        <title>The Global Catalogue of Microorganisms (GCM) 10K type strain sequencing project: providing services to taxonomists for standard genome sequencing and annotation.</title>
        <authorList>
            <consortium name="The Broad Institute Genomics Platform"/>
            <consortium name="The Broad Institute Genome Sequencing Center for Infectious Disease"/>
            <person name="Wu L."/>
            <person name="Ma J."/>
        </authorList>
    </citation>
    <scope>NUCLEOTIDE SEQUENCE [LARGE SCALE GENOMIC DNA]</scope>
    <source>
        <strain evidence="7">CGMCC 4.7608</strain>
    </source>
</reference>
<evidence type="ECO:0000259" key="5">
    <source>
        <dbReference type="Pfam" id="PF00149"/>
    </source>
</evidence>
<keyword evidence="7" id="KW-1185">Reference proteome</keyword>
<dbReference type="PANTHER" id="PTHR42988:SF2">
    <property type="entry name" value="CYCLIC NUCLEOTIDE PHOSPHODIESTERASE CBUA0032-RELATED"/>
    <property type="match status" value="1"/>
</dbReference>
<evidence type="ECO:0000256" key="2">
    <source>
        <dbReference type="ARBA" id="ARBA00022801"/>
    </source>
</evidence>
<dbReference type="InterPro" id="IPR050884">
    <property type="entry name" value="CNP_phosphodiesterase-III"/>
</dbReference>
<dbReference type="InterPro" id="IPR004843">
    <property type="entry name" value="Calcineurin-like_PHP"/>
</dbReference>
<evidence type="ECO:0000256" key="4">
    <source>
        <dbReference type="ARBA" id="ARBA00025742"/>
    </source>
</evidence>
<name>A0ABV8ZT61_9NEIS</name>
<dbReference type="Pfam" id="PF00149">
    <property type="entry name" value="Metallophos"/>
    <property type="match status" value="1"/>
</dbReference>
<dbReference type="Proteomes" id="UP001595999">
    <property type="component" value="Unassembled WGS sequence"/>
</dbReference>
<organism evidence="6 7">
    <name type="scientific">Chromobacterium aquaticum</name>
    <dbReference type="NCBI Taxonomy" id="467180"/>
    <lineage>
        <taxon>Bacteria</taxon>
        <taxon>Pseudomonadati</taxon>
        <taxon>Pseudomonadota</taxon>
        <taxon>Betaproteobacteria</taxon>
        <taxon>Neisseriales</taxon>
        <taxon>Chromobacteriaceae</taxon>
        <taxon>Chromobacterium</taxon>
    </lineage>
</organism>
<dbReference type="EMBL" id="JBHSEK010000004">
    <property type="protein sequence ID" value="MFC4489675.1"/>
    <property type="molecule type" value="Genomic_DNA"/>
</dbReference>
<evidence type="ECO:0000256" key="3">
    <source>
        <dbReference type="ARBA" id="ARBA00023004"/>
    </source>
</evidence>
<proteinExistence type="inferred from homology"/>
<dbReference type="RefSeq" id="WP_231465360.1">
    <property type="nucleotide sequence ID" value="NZ_JAJOHW010000196.1"/>
</dbReference>
<dbReference type="Gene3D" id="3.60.21.10">
    <property type="match status" value="1"/>
</dbReference>
<protein>
    <submittedName>
        <fullName evidence="6">Metallophosphoesterase</fullName>
    </submittedName>
</protein>
<keyword evidence="1" id="KW-0479">Metal-binding</keyword>
<gene>
    <name evidence="6" type="ORF">ACFO0R_08570</name>
</gene>
<keyword evidence="3" id="KW-0408">Iron</keyword>
<keyword evidence="2" id="KW-0378">Hydrolase</keyword>
<dbReference type="PANTHER" id="PTHR42988">
    <property type="entry name" value="PHOSPHOHYDROLASE"/>
    <property type="match status" value="1"/>
</dbReference>
<sequence length="248" mass="28152">MRVAQISDVHLFADRDGRLQGYDTYREFDRVLSRLEQRHAAELDAIWVTGDISQDESRESYQWFAERLEQTGLPVHWLPGNHDAAPLATEVLSAYGWMRPLQRLETADWLILALDSVQPGIDDGHLSESAAEAFRHSLAAAQNPAKRCVVLLHHHPAAVGTPLLDSCMLQNTERFWALMAEVPNLQLLLCGHVHGDYRLRAGEVPLEVCPATCFQWRKGTSELDTEDRRGYKLLEFDAEGFRSETVMF</sequence>